<organism evidence="1 2">
    <name type="scientific">Amycolatopsis minnesotensis</name>
    <dbReference type="NCBI Taxonomy" id="337894"/>
    <lineage>
        <taxon>Bacteria</taxon>
        <taxon>Bacillati</taxon>
        <taxon>Actinomycetota</taxon>
        <taxon>Actinomycetes</taxon>
        <taxon>Pseudonocardiales</taxon>
        <taxon>Pseudonocardiaceae</taxon>
        <taxon>Amycolatopsis</taxon>
    </lineage>
</organism>
<accession>A0ABP5DDY4</accession>
<proteinExistence type="predicted"/>
<comment type="caution">
    <text evidence="1">The sequence shown here is derived from an EMBL/GenBank/DDBJ whole genome shotgun (WGS) entry which is preliminary data.</text>
</comment>
<reference evidence="2" key="1">
    <citation type="journal article" date="2019" name="Int. J. Syst. Evol. Microbiol.">
        <title>The Global Catalogue of Microorganisms (GCM) 10K type strain sequencing project: providing services to taxonomists for standard genome sequencing and annotation.</title>
        <authorList>
            <consortium name="The Broad Institute Genomics Platform"/>
            <consortium name="The Broad Institute Genome Sequencing Center for Infectious Disease"/>
            <person name="Wu L."/>
            <person name="Ma J."/>
        </authorList>
    </citation>
    <scope>NUCLEOTIDE SEQUENCE [LARGE SCALE GENOMIC DNA]</scope>
    <source>
        <strain evidence="2">JCM 14545</strain>
    </source>
</reference>
<dbReference type="RefSeq" id="WP_344427127.1">
    <property type="nucleotide sequence ID" value="NZ_BAAANN010000030.1"/>
</dbReference>
<protein>
    <recommendedName>
        <fullName evidence="3">TetR family transcriptional regulator</fullName>
    </recommendedName>
</protein>
<dbReference type="Proteomes" id="UP001501116">
    <property type="component" value="Unassembled WGS sequence"/>
</dbReference>
<evidence type="ECO:0000313" key="1">
    <source>
        <dbReference type="EMBL" id="GAA1978352.1"/>
    </source>
</evidence>
<evidence type="ECO:0000313" key="2">
    <source>
        <dbReference type="Proteomes" id="UP001501116"/>
    </source>
</evidence>
<evidence type="ECO:0008006" key="3">
    <source>
        <dbReference type="Google" id="ProtNLM"/>
    </source>
</evidence>
<name>A0ABP5DDY4_9PSEU</name>
<gene>
    <name evidence="1" type="ORF">GCM10009754_62890</name>
</gene>
<sequence>MHDYILSVAQELFDEKLCVDIDEIAATAGVKAIVVRAYLPDPFSAPLAVEPVPGTARVR</sequence>
<keyword evidence="2" id="KW-1185">Reference proteome</keyword>
<dbReference type="EMBL" id="BAAANN010000030">
    <property type="protein sequence ID" value="GAA1978352.1"/>
    <property type="molecule type" value="Genomic_DNA"/>
</dbReference>